<evidence type="ECO:0000256" key="16">
    <source>
        <dbReference type="ARBA" id="ARBA00048535"/>
    </source>
</evidence>
<evidence type="ECO:0000256" key="7">
    <source>
        <dbReference type="ARBA" id="ARBA00042026"/>
    </source>
</evidence>
<organism evidence="23 24">
    <name type="scientific">Mizuhopecten yessoensis</name>
    <name type="common">Japanese scallop</name>
    <name type="synonym">Patinopecten yessoensis</name>
    <dbReference type="NCBI Taxonomy" id="6573"/>
    <lineage>
        <taxon>Eukaryota</taxon>
        <taxon>Metazoa</taxon>
        <taxon>Spiralia</taxon>
        <taxon>Lophotrochozoa</taxon>
        <taxon>Mollusca</taxon>
        <taxon>Bivalvia</taxon>
        <taxon>Autobranchia</taxon>
        <taxon>Pteriomorphia</taxon>
        <taxon>Pectinida</taxon>
        <taxon>Pectinoidea</taxon>
        <taxon>Pectinidae</taxon>
        <taxon>Mizuhopecten</taxon>
    </lineage>
</organism>
<dbReference type="PRINTS" id="PR00081">
    <property type="entry name" value="GDHRDH"/>
</dbReference>
<evidence type="ECO:0000256" key="18">
    <source>
        <dbReference type="ARBA" id="ARBA00048739"/>
    </source>
</evidence>
<evidence type="ECO:0000256" key="11">
    <source>
        <dbReference type="ARBA" id="ARBA00048008"/>
    </source>
</evidence>
<evidence type="ECO:0000256" key="10">
    <source>
        <dbReference type="ARBA" id="ARBA00047672"/>
    </source>
</evidence>
<comment type="catalytic activity">
    <reaction evidence="13">
        <text>(11R)-hydroxy-(5Z,8Z,12E,14Z)-eicosatetraenoate + NAD(+) = 11-oxo-(5Z,8Z,12E,14Z)-eicosatetraenoate + NADH + H(+)</text>
        <dbReference type="Rhea" id="RHEA:48640"/>
        <dbReference type="ChEBI" id="CHEBI:15378"/>
        <dbReference type="ChEBI" id="CHEBI:57540"/>
        <dbReference type="ChEBI" id="CHEBI:57945"/>
        <dbReference type="ChEBI" id="CHEBI:78836"/>
        <dbReference type="ChEBI" id="CHEBI:90697"/>
    </reaction>
    <physiologicalReaction direction="left-to-right" evidence="13">
        <dbReference type="Rhea" id="RHEA:48641"/>
    </physiologicalReaction>
</comment>
<evidence type="ECO:0000256" key="3">
    <source>
        <dbReference type="ARBA" id="ARBA00038968"/>
    </source>
</evidence>
<dbReference type="OrthoDB" id="37659at2759"/>
<comment type="catalytic activity">
    <reaction evidence="9">
        <text>prostaglandin E1 + NAD(+) = 15-oxoprostaglandin E1 + NADH + H(+)</text>
        <dbReference type="Rhea" id="RHEA:16477"/>
        <dbReference type="ChEBI" id="CHEBI:15378"/>
        <dbReference type="ChEBI" id="CHEBI:57397"/>
        <dbReference type="ChEBI" id="CHEBI:57401"/>
        <dbReference type="ChEBI" id="CHEBI:57540"/>
        <dbReference type="ChEBI" id="CHEBI:57945"/>
    </reaction>
    <physiologicalReaction direction="left-to-right" evidence="9">
        <dbReference type="Rhea" id="RHEA:16478"/>
    </physiologicalReaction>
</comment>
<evidence type="ECO:0000256" key="9">
    <source>
        <dbReference type="ARBA" id="ARBA00047325"/>
    </source>
</evidence>
<evidence type="ECO:0000256" key="1">
    <source>
        <dbReference type="ARBA" id="ARBA00006484"/>
    </source>
</evidence>
<sequence>MKLQGKVAIVTGGAQGLGRGFAQGLLGKGVIKKVIKEFGGLDILVNNAGVNGEEPETWRRTIQINLIGMIEGTRLAETYMDKSAGGRGGLVVNIASTAGLVPMFHGPVYSGSKYGVVGYTTSMAADPKTLETGVSYATLCPAFTATELFEESHETLLNNNTGLDLAAKQITDAGIQTVADVVNGFLQLVEADDNNGFVMAVSKQKGIQYVHRRPRKPRANKL</sequence>
<comment type="catalytic activity">
    <reaction evidence="11">
        <text>14-hydroxy-(4Z,7Z,10Z,12E,16Z,19Z)-docosahexaenoate + NAD(+) = 14-oxo-(4Z,7Z,10Z,12E,16Z,19Z)-docosahexaenoate + NADH + H(+)</text>
        <dbReference type="Rhea" id="RHEA:48952"/>
        <dbReference type="ChEBI" id="CHEBI:15378"/>
        <dbReference type="ChEBI" id="CHEBI:57540"/>
        <dbReference type="ChEBI" id="CHEBI:57945"/>
        <dbReference type="ChEBI" id="CHEBI:90866"/>
        <dbReference type="ChEBI" id="CHEBI:90867"/>
    </reaction>
    <physiologicalReaction direction="left-to-right" evidence="11">
        <dbReference type="Rhea" id="RHEA:48953"/>
    </physiologicalReaction>
</comment>
<evidence type="ECO:0000313" key="23">
    <source>
        <dbReference type="EMBL" id="OWF54013.1"/>
    </source>
</evidence>
<proteinExistence type="inferred from homology"/>
<dbReference type="GO" id="GO:0016404">
    <property type="term" value="F:15-hydroxyprostaglandin dehydrogenase (NAD+) activity"/>
    <property type="evidence" value="ECO:0007669"/>
    <property type="project" value="UniProtKB-EC"/>
</dbReference>
<comment type="catalytic activity">
    <reaction evidence="12">
        <text>15-oxo-(5S,6R)-dihydroxy-(7E,9E,11Z)-eicosatrienoate + NADH + H(+) = (5S,6R,15S)-trihydroxy-(7E,9E,11Z)-eicosatrienoate + NAD(+)</text>
        <dbReference type="Rhea" id="RHEA:41596"/>
        <dbReference type="ChEBI" id="CHEBI:15378"/>
        <dbReference type="ChEBI" id="CHEBI:57540"/>
        <dbReference type="ChEBI" id="CHEBI:57945"/>
        <dbReference type="ChEBI" id="CHEBI:78325"/>
        <dbReference type="ChEBI" id="CHEBI:78329"/>
    </reaction>
    <physiologicalReaction direction="left-to-right" evidence="12">
        <dbReference type="Rhea" id="RHEA:41597"/>
    </physiologicalReaction>
</comment>
<evidence type="ECO:0000256" key="6">
    <source>
        <dbReference type="ARBA" id="ARBA00041812"/>
    </source>
</evidence>
<comment type="similarity">
    <text evidence="1 22">Belongs to the short-chain dehydrogenases/reductases (SDR) family.</text>
</comment>
<dbReference type="SUPFAM" id="SSF51735">
    <property type="entry name" value="NAD(P)-binding Rossmann-fold domains"/>
    <property type="match status" value="1"/>
</dbReference>
<evidence type="ECO:0000256" key="12">
    <source>
        <dbReference type="ARBA" id="ARBA00048140"/>
    </source>
</evidence>
<keyword evidence="24" id="KW-1185">Reference proteome</keyword>
<comment type="catalytic activity">
    <reaction evidence="10">
        <text>resolvin D1 + NAD(+) = 8-oxoresolvin D1 + NADH + H(+)</text>
        <dbReference type="Rhea" id="RHEA:50124"/>
        <dbReference type="ChEBI" id="CHEBI:15378"/>
        <dbReference type="ChEBI" id="CHEBI:57540"/>
        <dbReference type="ChEBI" id="CHEBI:57945"/>
        <dbReference type="ChEBI" id="CHEBI:132079"/>
        <dbReference type="ChEBI" id="CHEBI:132080"/>
    </reaction>
    <physiologicalReaction direction="left-to-right" evidence="10">
        <dbReference type="Rhea" id="RHEA:50125"/>
    </physiologicalReaction>
</comment>
<comment type="catalytic activity">
    <reaction evidence="19">
        <text>resolvin D2 + NAD(+) = 16-oxoresolvin D2 + NADH + H(+)</text>
        <dbReference type="Rhea" id="RHEA:53588"/>
        <dbReference type="ChEBI" id="CHEBI:15378"/>
        <dbReference type="ChEBI" id="CHEBI:57540"/>
        <dbReference type="ChEBI" id="CHEBI:57945"/>
        <dbReference type="ChEBI" id="CHEBI:133367"/>
        <dbReference type="ChEBI" id="CHEBI:137498"/>
    </reaction>
    <physiologicalReaction direction="left-to-right" evidence="19">
        <dbReference type="Rhea" id="RHEA:53589"/>
    </physiologicalReaction>
</comment>
<dbReference type="SMR" id="A0A210QZ09"/>
<dbReference type="PANTHER" id="PTHR44229">
    <property type="entry name" value="15-HYDROXYPROSTAGLANDIN DEHYDROGENASE [NAD(+)]"/>
    <property type="match status" value="1"/>
</dbReference>
<comment type="catalytic activity">
    <reaction evidence="18">
        <text>prostaglandin E2 + NAD(+) = 15-oxoprostaglandin E2 + NADH + H(+)</text>
        <dbReference type="Rhea" id="RHEA:11876"/>
        <dbReference type="ChEBI" id="CHEBI:15378"/>
        <dbReference type="ChEBI" id="CHEBI:57400"/>
        <dbReference type="ChEBI" id="CHEBI:57540"/>
        <dbReference type="ChEBI" id="CHEBI:57945"/>
        <dbReference type="ChEBI" id="CHEBI:606564"/>
        <dbReference type="EC" id="1.1.1.141"/>
    </reaction>
    <physiologicalReaction direction="left-to-right" evidence="18">
        <dbReference type="Rhea" id="RHEA:11877"/>
    </physiologicalReaction>
</comment>
<dbReference type="GO" id="GO:0005737">
    <property type="term" value="C:cytoplasm"/>
    <property type="evidence" value="ECO:0007669"/>
    <property type="project" value="TreeGrafter"/>
</dbReference>
<evidence type="ECO:0000256" key="17">
    <source>
        <dbReference type="ARBA" id="ARBA00048611"/>
    </source>
</evidence>
<evidence type="ECO:0000256" key="19">
    <source>
        <dbReference type="ARBA" id="ARBA00048921"/>
    </source>
</evidence>
<dbReference type="PANTHER" id="PTHR44229:SF4">
    <property type="entry name" value="15-HYDROXYPROSTAGLANDIN DEHYDROGENASE [NAD(+)]"/>
    <property type="match status" value="1"/>
</dbReference>
<evidence type="ECO:0000256" key="13">
    <source>
        <dbReference type="ARBA" id="ARBA00048144"/>
    </source>
</evidence>
<evidence type="ECO:0000256" key="5">
    <source>
        <dbReference type="ARBA" id="ARBA00040276"/>
    </source>
</evidence>
<evidence type="ECO:0000256" key="8">
    <source>
        <dbReference type="ARBA" id="ARBA00045705"/>
    </source>
</evidence>
<dbReference type="EC" id="1.1.1.232" evidence="4"/>
<comment type="catalytic activity">
    <reaction evidence="16">
        <text>lipoxin A4 + NAD(+) = 15-oxo-(5S,6R)-dihydroxy-(7E,9E,11Z,13E)-eicosatetraenoate + NADH + H(+)</text>
        <dbReference type="Rhea" id="RHEA:41572"/>
        <dbReference type="ChEBI" id="CHEBI:15378"/>
        <dbReference type="ChEBI" id="CHEBI:57540"/>
        <dbReference type="ChEBI" id="CHEBI:57945"/>
        <dbReference type="ChEBI" id="CHEBI:67026"/>
        <dbReference type="ChEBI" id="CHEBI:78311"/>
    </reaction>
    <physiologicalReaction direction="left-to-right" evidence="16">
        <dbReference type="Rhea" id="RHEA:41573"/>
    </physiologicalReaction>
</comment>
<evidence type="ECO:0000313" key="24">
    <source>
        <dbReference type="Proteomes" id="UP000242188"/>
    </source>
</evidence>
<comment type="function">
    <text evidence="8">Catalyzes the NAD-dependent dehydrogenation (oxidation) of a broad array of hydroxylated polyunsaturated fatty acids (mainly eicosanoids and docosanoids, including prostaglandins, lipoxins and resolvins), yielding their corresponding keto (oxo) metabolites. Decreases the levels of the pro-proliferative prostaglandins such as prostaglandin E2 (whose activity is increased in cancer because of an increase in the expression of cyclooxygenase 2) and generates oxo-fatty acid products that can profoundly influence cell function by abrogating pro-inflammatory cytokine expression. Converts resolvins E1, D1 and D2 to their oxo products, which represents a mode of resolvin inactivation. Resolvin E1 plays important roles during the resolution phase of acute inflammation, while resolvins D1 and D2 have a unique role in obesity-induced adipose inflammation.</text>
</comment>
<dbReference type="InterPro" id="IPR036291">
    <property type="entry name" value="NAD(P)-bd_dom_sf"/>
</dbReference>
<evidence type="ECO:0000256" key="14">
    <source>
        <dbReference type="ARBA" id="ARBA00048170"/>
    </source>
</evidence>
<comment type="caution">
    <text evidence="23">The sequence shown here is derived from an EMBL/GenBank/DDBJ whole genome shotgun (WGS) entry which is preliminary data.</text>
</comment>
<dbReference type="GO" id="GO:0047034">
    <property type="term" value="F:15-hydroxyicosatetraenoate dehydrogenase activity"/>
    <property type="evidence" value="ECO:0007669"/>
    <property type="project" value="UniProtKB-EC"/>
</dbReference>
<dbReference type="AlphaFoldDB" id="A0A210QZ09"/>
<dbReference type="Pfam" id="PF00106">
    <property type="entry name" value="adh_short"/>
    <property type="match status" value="1"/>
</dbReference>
<dbReference type="Gene3D" id="3.40.50.720">
    <property type="entry name" value="NAD(P)-binding Rossmann-like Domain"/>
    <property type="match status" value="1"/>
</dbReference>
<accession>A0A210QZ09</accession>
<evidence type="ECO:0000256" key="2">
    <source>
        <dbReference type="ARBA" id="ARBA00023002"/>
    </source>
</evidence>
<evidence type="ECO:0000256" key="22">
    <source>
        <dbReference type="RuleBase" id="RU000363"/>
    </source>
</evidence>
<gene>
    <name evidence="23" type="ORF">KP79_PYT15307</name>
</gene>
<evidence type="ECO:0000256" key="21">
    <source>
        <dbReference type="ARBA" id="ARBA00049188"/>
    </source>
</evidence>
<name>A0A210QZ09_MIZYE</name>
<keyword evidence="2" id="KW-0560">Oxidoreductase</keyword>
<comment type="catalytic activity">
    <reaction evidence="20">
        <text>(15S)-hydroxy-(5Z,8Z,11Z,13E)-eicosatetraenoate + NAD(+) = 15-oxo-(5Z,8Z,11Z,13E)-eicosatetraenoate + NADH + H(+)</text>
        <dbReference type="Rhea" id="RHEA:23260"/>
        <dbReference type="ChEBI" id="CHEBI:15378"/>
        <dbReference type="ChEBI" id="CHEBI:57409"/>
        <dbReference type="ChEBI" id="CHEBI:57410"/>
        <dbReference type="ChEBI" id="CHEBI:57540"/>
        <dbReference type="ChEBI" id="CHEBI:57945"/>
        <dbReference type="EC" id="1.1.1.232"/>
    </reaction>
    <physiologicalReaction direction="left-to-right" evidence="20">
        <dbReference type="Rhea" id="RHEA:23261"/>
    </physiologicalReaction>
</comment>
<dbReference type="EMBL" id="NEDP02001165">
    <property type="protein sequence ID" value="OWF54013.1"/>
    <property type="molecule type" value="Genomic_DNA"/>
</dbReference>
<dbReference type="InterPro" id="IPR002347">
    <property type="entry name" value="SDR_fam"/>
</dbReference>
<evidence type="ECO:0000256" key="4">
    <source>
        <dbReference type="ARBA" id="ARBA00039060"/>
    </source>
</evidence>
<comment type="catalytic activity">
    <reaction evidence="15">
        <text>resolvin D2 + NAD(+) = 7-oxoresolvin D2 + NADH + H(+)</text>
        <dbReference type="Rhea" id="RHEA:53584"/>
        <dbReference type="ChEBI" id="CHEBI:15378"/>
        <dbReference type="ChEBI" id="CHEBI:57540"/>
        <dbReference type="ChEBI" id="CHEBI:57945"/>
        <dbReference type="ChEBI" id="CHEBI:133367"/>
        <dbReference type="ChEBI" id="CHEBI:137497"/>
    </reaction>
    <physiologicalReaction direction="left-to-right" evidence="15">
        <dbReference type="Rhea" id="RHEA:53585"/>
    </physiologicalReaction>
</comment>
<dbReference type="EC" id="1.1.1.141" evidence="3"/>
<evidence type="ECO:0000256" key="20">
    <source>
        <dbReference type="ARBA" id="ARBA00049151"/>
    </source>
</evidence>
<comment type="catalytic activity">
    <reaction evidence="21">
        <text>resolvin E1 + NAD(+) = 18-oxo-resolvin E1 + NADH + H(+)</text>
        <dbReference type="Rhea" id="RHEA:49244"/>
        <dbReference type="ChEBI" id="CHEBI:15378"/>
        <dbReference type="ChEBI" id="CHEBI:57540"/>
        <dbReference type="ChEBI" id="CHEBI:57945"/>
        <dbReference type="ChEBI" id="CHEBI:91000"/>
        <dbReference type="ChEBI" id="CHEBI:91001"/>
    </reaction>
    <physiologicalReaction direction="left-to-right" evidence="21">
        <dbReference type="Rhea" id="RHEA:49245"/>
    </physiologicalReaction>
</comment>
<comment type="catalytic activity">
    <reaction evidence="17">
        <text>prostaglandin A1 + NAD(+) = 15-oxo-prostaglandin A1 + NADH + H(+)</text>
        <dbReference type="Rhea" id="RHEA:41263"/>
        <dbReference type="ChEBI" id="CHEBI:15378"/>
        <dbReference type="ChEBI" id="CHEBI:57398"/>
        <dbReference type="ChEBI" id="CHEBI:57540"/>
        <dbReference type="ChEBI" id="CHEBI:57945"/>
        <dbReference type="ChEBI" id="CHEBI:85072"/>
    </reaction>
    <physiologicalReaction direction="left-to-right" evidence="17">
        <dbReference type="Rhea" id="RHEA:41264"/>
    </physiologicalReaction>
</comment>
<dbReference type="InterPro" id="IPR020904">
    <property type="entry name" value="Sc_DH/Rdtase_CS"/>
</dbReference>
<comment type="catalytic activity">
    <reaction evidence="14">
        <text>resolvin D1 + NAD(+) = 17-oxoresolvin D1 + NADH + H(+)</text>
        <dbReference type="Rhea" id="RHEA:50128"/>
        <dbReference type="ChEBI" id="CHEBI:15378"/>
        <dbReference type="ChEBI" id="CHEBI:57540"/>
        <dbReference type="ChEBI" id="CHEBI:57945"/>
        <dbReference type="ChEBI" id="CHEBI:132079"/>
        <dbReference type="ChEBI" id="CHEBI:132081"/>
    </reaction>
    <physiologicalReaction direction="left-to-right" evidence="14">
        <dbReference type="Rhea" id="RHEA:50129"/>
    </physiologicalReaction>
</comment>
<dbReference type="PRINTS" id="PR00080">
    <property type="entry name" value="SDRFAMILY"/>
</dbReference>
<evidence type="ECO:0000256" key="15">
    <source>
        <dbReference type="ARBA" id="ARBA00048393"/>
    </source>
</evidence>
<dbReference type="Proteomes" id="UP000242188">
    <property type="component" value="Unassembled WGS sequence"/>
</dbReference>
<dbReference type="STRING" id="6573.A0A210QZ09"/>
<protein>
    <recommendedName>
        <fullName evidence="5">15-hydroxyprostaglandin dehydrogenase [NAD(+)]</fullName>
        <ecNumber evidence="3">1.1.1.141</ecNumber>
        <ecNumber evidence="4">1.1.1.232</ecNumber>
    </recommendedName>
    <alternativeName>
        <fullName evidence="7">Eicosanoid/docosanoid dehydrogenase [NAD(+)]</fullName>
    </alternativeName>
    <alternativeName>
        <fullName evidence="6">Prostaglandin dehydrogenase 1</fullName>
    </alternativeName>
</protein>
<reference evidence="23 24" key="1">
    <citation type="journal article" date="2017" name="Nat. Ecol. Evol.">
        <title>Scallop genome provides insights into evolution of bilaterian karyotype and development.</title>
        <authorList>
            <person name="Wang S."/>
            <person name="Zhang J."/>
            <person name="Jiao W."/>
            <person name="Li J."/>
            <person name="Xun X."/>
            <person name="Sun Y."/>
            <person name="Guo X."/>
            <person name="Huan P."/>
            <person name="Dong B."/>
            <person name="Zhang L."/>
            <person name="Hu X."/>
            <person name="Sun X."/>
            <person name="Wang J."/>
            <person name="Zhao C."/>
            <person name="Wang Y."/>
            <person name="Wang D."/>
            <person name="Huang X."/>
            <person name="Wang R."/>
            <person name="Lv J."/>
            <person name="Li Y."/>
            <person name="Zhang Z."/>
            <person name="Liu B."/>
            <person name="Lu W."/>
            <person name="Hui Y."/>
            <person name="Liang J."/>
            <person name="Zhou Z."/>
            <person name="Hou R."/>
            <person name="Li X."/>
            <person name="Liu Y."/>
            <person name="Li H."/>
            <person name="Ning X."/>
            <person name="Lin Y."/>
            <person name="Zhao L."/>
            <person name="Xing Q."/>
            <person name="Dou J."/>
            <person name="Li Y."/>
            <person name="Mao J."/>
            <person name="Guo H."/>
            <person name="Dou H."/>
            <person name="Li T."/>
            <person name="Mu C."/>
            <person name="Jiang W."/>
            <person name="Fu Q."/>
            <person name="Fu X."/>
            <person name="Miao Y."/>
            <person name="Liu J."/>
            <person name="Yu Q."/>
            <person name="Li R."/>
            <person name="Liao H."/>
            <person name="Li X."/>
            <person name="Kong Y."/>
            <person name="Jiang Z."/>
            <person name="Chourrout D."/>
            <person name="Li R."/>
            <person name="Bao Z."/>
        </authorList>
    </citation>
    <scope>NUCLEOTIDE SEQUENCE [LARGE SCALE GENOMIC DNA]</scope>
    <source>
        <strain evidence="23 24">PY_sf001</strain>
    </source>
</reference>
<dbReference type="PROSITE" id="PS00061">
    <property type="entry name" value="ADH_SHORT"/>
    <property type="match status" value="1"/>
</dbReference>